<evidence type="ECO:0000313" key="5">
    <source>
        <dbReference type="EMBL" id="SEI70012.1"/>
    </source>
</evidence>
<evidence type="ECO:0000313" key="6">
    <source>
        <dbReference type="Proteomes" id="UP000199005"/>
    </source>
</evidence>
<accession>A0A1H6T2J1</accession>
<dbReference type="SUPFAM" id="SSF49764">
    <property type="entry name" value="HSP20-like chaperones"/>
    <property type="match status" value="1"/>
</dbReference>
<gene>
    <name evidence="5" type="ORF">SAMN04244579_01686</name>
</gene>
<dbReference type="PANTHER" id="PTHR11527">
    <property type="entry name" value="HEAT-SHOCK PROTEIN 20 FAMILY MEMBER"/>
    <property type="match status" value="1"/>
</dbReference>
<dbReference type="EMBL" id="FNYO01000016">
    <property type="protein sequence ID" value="SEI70012.1"/>
    <property type="molecule type" value="Genomic_DNA"/>
</dbReference>
<dbReference type="Gene3D" id="2.60.40.790">
    <property type="match status" value="1"/>
</dbReference>
<dbReference type="InterPro" id="IPR008978">
    <property type="entry name" value="HSP20-like_chaperone"/>
</dbReference>
<dbReference type="Pfam" id="PF00011">
    <property type="entry name" value="HSP20"/>
    <property type="match status" value="1"/>
</dbReference>
<comment type="similarity">
    <text evidence="1 2">Belongs to the small heat shock protein (HSP20) family.</text>
</comment>
<dbReference type="RefSeq" id="WP_090898667.1">
    <property type="nucleotide sequence ID" value="NZ_FNYO01000016.1"/>
</dbReference>
<dbReference type="AlphaFoldDB" id="A0A1H6T2J1"/>
<dbReference type="CDD" id="cd06464">
    <property type="entry name" value="ACD_sHsps-like"/>
    <property type="match status" value="1"/>
</dbReference>
<dbReference type="InterPro" id="IPR002068">
    <property type="entry name" value="A-crystallin/Hsp20_dom"/>
</dbReference>
<feature type="region of interest" description="Disordered" evidence="3">
    <location>
        <begin position="1"/>
        <end position="24"/>
    </location>
</feature>
<dbReference type="PROSITE" id="PS01031">
    <property type="entry name" value="SHSP"/>
    <property type="match status" value="1"/>
</dbReference>
<name>A0A1H6T2J1_9GAMM</name>
<feature type="domain" description="SHSP" evidence="4">
    <location>
        <begin position="63"/>
        <end position="177"/>
    </location>
</feature>
<dbReference type="InterPro" id="IPR031107">
    <property type="entry name" value="Small_HSP"/>
</dbReference>
<evidence type="ECO:0000256" key="3">
    <source>
        <dbReference type="SAM" id="MobiDB-lite"/>
    </source>
</evidence>
<evidence type="ECO:0000259" key="4">
    <source>
        <dbReference type="PROSITE" id="PS01031"/>
    </source>
</evidence>
<keyword evidence="5" id="KW-0346">Stress response</keyword>
<sequence>MADTEKQVPASSAPESRSPLENWHPLDRLRRQVDHLFSDFSRKALRTPFTRNLFDSEPQWSRELFGQGMPAVDINDKGAAYEISAELPGMDEKDIEVKLSSGCLTIKGEKKEAREDKKKDAYVAERYYGAFQRSFALPQEVDAERIEANFSKGVLTLSLPKKPEALADEKTIEVKTG</sequence>
<protein>
    <submittedName>
        <fullName evidence="5">Heat shock protein Hsp20</fullName>
    </submittedName>
</protein>
<reference evidence="5 6" key="1">
    <citation type="submission" date="2016-10" db="EMBL/GenBank/DDBJ databases">
        <authorList>
            <person name="de Groot N.N."/>
        </authorList>
    </citation>
    <scope>NUCLEOTIDE SEQUENCE [LARGE SCALE GENOMIC DNA]</scope>
    <source>
        <strain evidence="5 6">DSM 1041</strain>
    </source>
</reference>
<dbReference type="STRING" id="170623.SAMN04244579_01686"/>
<evidence type="ECO:0000256" key="1">
    <source>
        <dbReference type="PROSITE-ProRule" id="PRU00285"/>
    </source>
</evidence>
<proteinExistence type="inferred from homology"/>
<organism evidence="5 6">
    <name type="scientific">Azotobacter beijerinckii</name>
    <dbReference type="NCBI Taxonomy" id="170623"/>
    <lineage>
        <taxon>Bacteria</taxon>
        <taxon>Pseudomonadati</taxon>
        <taxon>Pseudomonadota</taxon>
        <taxon>Gammaproteobacteria</taxon>
        <taxon>Pseudomonadales</taxon>
        <taxon>Pseudomonadaceae</taxon>
        <taxon>Azotobacter</taxon>
    </lineage>
</organism>
<evidence type="ECO:0000256" key="2">
    <source>
        <dbReference type="RuleBase" id="RU003616"/>
    </source>
</evidence>
<dbReference type="Proteomes" id="UP000199005">
    <property type="component" value="Unassembled WGS sequence"/>
</dbReference>